<dbReference type="EMBL" id="LIHL02000007">
    <property type="protein sequence ID" value="KAF5463803.1"/>
    <property type="molecule type" value="Genomic_DNA"/>
</dbReference>
<accession>A0A834CSH5</accession>
<evidence type="ECO:0000313" key="3">
    <source>
        <dbReference type="Proteomes" id="UP000619265"/>
    </source>
</evidence>
<feature type="domain" description="Retrotransposon Copia-like N-terminal" evidence="1">
    <location>
        <begin position="19"/>
        <end position="66"/>
    </location>
</feature>
<comment type="caution">
    <text evidence="2">The sequence shown here is derived from an EMBL/GenBank/DDBJ whole genome shotgun (WGS) entry which is preliminary data.</text>
</comment>
<evidence type="ECO:0000313" key="2">
    <source>
        <dbReference type="EMBL" id="KAF5463803.1"/>
    </source>
</evidence>
<reference evidence="2" key="1">
    <citation type="submission" date="2015-10" db="EMBL/GenBank/DDBJ databases">
        <authorList>
            <person name="Martinez-Garcia P.J."/>
            <person name="Crepeau M.W."/>
            <person name="Puiu D."/>
            <person name="Gonzalez-Ibeas D."/>
            <person name="Whalen J."/>
            <person name="Stevens K."/>
            <person name="Paul R."/>
            <person name="Butterfield T."/>
            <person name="Britton M."/>
            <person name="Reagan R."/>
            <person name="Chakraborty S."/>
            <person name="Walawage S.L."/>
            <person name="Vasquez-Gross H.A."/>
            <person name="Cardeno C."/>
            <person name="Famula R."/>
            <person name="Pratt K."/>
            <person name="Kuruganti S."/>
            <person name="Aradhya M.K."/>
            <person name="Leslie C.A."/>
            <person name="Dandekar A.M."/>
            <person name="Salzberg S.L."/>
            <person name="Wegrzyn J.L."/>
            <person name="Langley C.H."/>
            <person name="Neale D.B."/>
        </authorList>
    </citation>
    <scope>NUCLEOTIDE SEQUENCE</scope>
    <source>
        <tissue evidence="2">Leaves</tissue>
    </source>
</reference>
<organism evidence="2 3">
    <name type="scientific">Juglans regia</name>
    <name type="common">English walnut</name>
    <dbReference type="NCBI Taxonomy" id="51240"/>
    <lineage>
        <taxon>Eukaryota</taxon>
        <taxon>Viridiplantae</taxon>
        <taxon>Streptophyta</taxon>
        <taxon>Embryophyta</taxon>
        <taxon>Tracheophyta</taxon>
        <taxon>Spermatophyta</taxon>
        <taxon>Magnoliopsida</taxon>
        <taxon>eudicotyledons</taxon>
        <taxon>Gunneridae</taxon>
        <taxon>Pentapetalae</taxon>
        <taxon>rosids</taxon>
        <taxon>fabids</taxon>
        <taxon>Fagales</taxon>
        <taxon>Juglandaceae</taxon>
        <taxon>Juglans</taxon>
    </lineage>
</organism>
<evidence type="ECO:0000259" key="1">
    <source>
        <dbReference type="Pfam" id="PF14244"/>
    </source>
</evidence>
<proteinExistence type="predicted"/>
<reference evidence="2" key="2">
    <citation type="submission" date="2020-03" db="EMBL/GenBank/DDBJ databases">
        <title>Walnut 2.0.</title>
        <authorList>
            <person name="Marrano A."/>
            <person name="Britton M."/>
            <person name="Zimin A.V."/>
            <person name="Zaini P.A."/>
            <person name="Workman R."/>
            <person name="Puiu D."/>
            <person name="Bianco L."/>
            <person name="Allen B.J."/>
            <person name="Troggio M."/>
            <person name="Leslie C.A."/>
            <person name="Timp W."/>
            <person name="Dendekar A."/>
            <person name="Salzberg S.L."/>
            <person name="Neale D.B."/>
        </authorList>
    </citation>
    <scope>NUCLEOTIDE SEQUENCE</scope>
    <source>
        <tissue evidence="2">Leaves</tissue>
    </source>
</reference>
<dbReference type="Proteomes" id="UP000619265">
    <property type="component" value="Unassembled WGS sequence"/>
</dbReference>
<dbReference type="InterPro" id="IPR029472">
    <property type="entry name" value="Copia-like_N"/>
</dbReference>
<sequence>MDSNPPIPQILVEDSYYLHHGENPGLMLVSQQLNEDNYSLWARAMSKALSAKNKIGFVNGILKKPANTSDPKFLAWERCNDMVLSWIINSVTKNIASSILYIDVAAYVWKDLQERFSQRNRPRIFQLKKAISSLTQEQQSVSDYFT</sequence>
<dbReference type="Gramene" id="Jr07_02070_p1">
    <property type="protein sequence ID" value="cds.Jr07_02070_p1"/>
    <property type="gene ID" value="Jr07_02070"/>
</dbReference>
<protein>
    <recommendedName>
        <fullName evidence="1">Retrotransposon Copia-like N-terminal domain-containing protein</fullName>
    </recommendedName>
</protein>
<gene>
    <name evidence="2" type="ORF">F2P56_013935</name>
</gene>
<dbReference type="PANTHER" id="PTHR37610">
    <property type="entry name" value="CCHC-TYPE DOMAIN-CONTAINING PROTEIN"/>
    <property type="match status" value="1"/>
</dbReference>
<dbReference type="PANTHER" id="PTHR37610:SF100">
    <property type="entry name" value="COPIA-LIKE POLYPROTEIN_RETROTRANSPOSON"/>
    <property type="match status" value="1"/>
</dbReference>
<dbReference type="Pfam" id="PF14244">
    <property type="entry name" value="Retrotran_gag_3"/>
    <property type="match status" value="1"/>
</dbReference>
<name>A0A834CSH5_JUGRE</name>
<dbReference type="AlphaFoldDB" id="A0A834CSH5"/>